<dbReference type="PRINTS" id="PR00151">
    <property type="entry name" value="PORPHBDMNASE"/>
</dbReference>
<dbReference type="EMBL" id="CAFBLT010000001">
    <property type="protein sequence ID" value="CAB4877606.1"/>
    <property type="molecule type" value="Genomic_DNA"/>
</dbReference>
<dbReference type="PANTHER" id="PTHR11557:SF0">
    <property type="entry name" value="PORPHOBILINOGEN DEAMINASE"/>
    <property type="match status" value="1"/>
</dbReference>
<dbReference type="EMBL" id="CAFABE010000057">
    <property type="protein sequence ID" value="CAB4831158.1"/>
    <property type="molecule type" value="Genomic_DNA"/>
</dbReference>
<dbReference type="Pfam" id="PF03900">
    <property type="entry name" value="Porphobil_deamC"/>
    <property type="match status" value="1"/>
</dbReference>
<evidence type="ECO:0000256" key="4">
    <source>
        <dbReference type="ARBA" id="ARBA00023244"/>
    </source>
</evidence>
<reference evidence="8" key="1">
    <citation type="submission" date="2020-05" db="EMBL/GenBank/DDBJ databases">
        <authorList>
            <person name="Chiriac C."/>
            <person name="Salcher M."/>
            <person name="Ghai R."/>
            <person name="Kavagutti S V."/>
        </authorList>
    </citation>
    <scope>NUCLEOTIDE SEQUENCE</scope>
</reference>
<name>A0A6J7E3Z4_9ZZZZ</name>
<evidence type="ECO:0000259" key="5">
    <source>
        <dbReference type="Pfam" id="PF01379"/>
    </source>
</evidence>
<dbReference type="EMBL" id="CAFBPM010000004">
    <property type="protein sequence ID" value="CAB5014717.1"/>
    <property type="molecule type" value="Genomic_DNA"/>
</dbReference>
<comment type="similarity">
    <text evidence="1">Belongs to the HMBS family.</text>
</comment>
<evidence type="ECO:0000256" key="3">
    <source>
        <dbReference type="ARBA" id="ARBA00022679"/>
    </source>
</evidence>
<dbReference type="GO" id="GO:0006783">
    <property type="term" value="P:heme biosynthetic process"/>
    <property type="evidence" value="ECO:0007669"/>
    <property type="project" value="TreeGrafter"/>
</dbReference>
<evidence type="ECO:0000313" key="8">
    <source>
        <dbReference type="EMBL" id="CAB4877606.1"/>
    </source>
</evidence>
<dbReference type="PANTHER" id="PTHR11557">
    <property type="entry name" value="PORPHOBILINOGEN DEAMINASE"/>
    <property type="match status" value="1"/>
</dbReference>
<accession>A0A6J7E3Z4</accession>
<dbReference type="SUPFAM" id="SSF54782">
    <property type="entry name" value="Porphobilinogen deaminase (hydroxymethylbilane synthase), C-terminal domain"/>
    <property type="match status" value="1"/>
</dbReference>
<dbReference type="Pfam" id="PF01379">
    <property type="entry name" value="Porphobil_deam"/>
    <property type="match status" value="1"/>
</dbReference>
<sequence>MSHTTSARTLRLATRGSPLAIAQADRVASQLRHVYPEMVFENVIISTTGDQDTTTPLSQSGGQGIFVKEIQLALLNGEADVAVHSAKDLPSLPPKGLELISVPERLDPADVLVGRSLEGLAPGACVATGSPRRKVLLSTLRPDLNIVELRGNMATRLSLPGSKGVDAIVTAAAALSRLGQEALIAERFDPLTFTPQVGQGAIGLECRIGDPLGELVRVIDDVHAHRCLDAERSFLATLGAGCMIPAGAWCVAEENELVLRAVMFNEQSHVLERHELRGNDPVALGQGIAALFSKGARGQ</sequence>
<dbReference type="GO" id="GO:0005737">
    <property type="term" value="C:cytoplasm"/>
    <property type="evidence" value="ECO:0007669"/>
    <property type="project" value="TreeGrafter"/>
</dbReference>
<dbReference type="EC" id="2.5.1.61" evidence="2"/>
<keyword evidence="4" id="KW-0627">Porphyrin biosynthesis</keyword>
<protein>
    <recommendedName>
        <fullName evidence="2">hydroxymethylbilane synthase</fullName>
        <ecNumber evidence="2">2.5.1.61</ecNumber>
    </recommendedName>
</protein>
<dbReference type="Gene3D" id="3.30.160.40">
    <property type="entry name" value="Porphobilinogen deaminase, C-terminal domain"/>
    <property type="match status" value="1"/>
</dbReference>
<dbReference type="PIRSF" id="PIRSF001438">
    <property type="entry name" value="4pyrrol_synth_OHMeBilane_synth"/>
    <property type="match status" value="1"/>
</dbReference>
<proteinExistence type="inferred from homology"/>
<gene>
    <name evidence="7" type="ORF">UFOPK3164_01193</name>
    <name evidence="8" type="ORF">UFOPK3427_01230</name>
    <name evidence="9" type="ORF">UFOPK4112_00518</name>
</gene>
<dbReference type="InterPro" id="IPR036803">
    <property type="entry name" value="Porphobilinogen_deaminase_C_sf"/>
</dbReference>
<dbReference type="SUPFAM" id="SSF53850">
    <property type="entry name" value="Periplasmic binding protein-like II"/>
    <property type="match status" value="1"/>
</dbReference>
<keyword evidence="3" id="KW-0808">Transferase</keyword>
<organism evidence="8">
    <name type="scientific">freshwater metagenome</name>
    <dbReference type="NCBI Taxonomy" id="449393"/>
    <lineage>
        <taxon>unclassified sequences</taxon>
        <taxon>metagenomes</taxon>
        <taxon>ecological metagenomes</taxon>
    </lineage>
</organism>
<evidence type="ECO:0000259" key="6">
    <source>
        <dbReference type="Pfam" id="PF03900"/>
    </source>
</evidence>
<dbReference type="GO" id="GO:0004418">
    <property type="term" value="F:hydroxymethylbilane synthase activity"/>
    <property type="evidence" value="ECO:0007669"/>
    <property type="project" value="UniProtKB-EC"/>
</dbReference>
<dbReference type="InterPro" id="IPR022417">
    <property type="entry name" value="Porphobilin_deaminase_N"/>
</dbReference>
<dbReference type="NCBIfam" id="TIGR00212">
    <property type="entry name" value="hemC"/>
    <property type="match status" value="1"/>
</dbReference>
<dbReference type="AlphaFoldDB" id="A0A6J7E3Z4"/>
<feature type="domain" description="Porphobilinogen deaminase C-terminal" evidence="6">
    <location>
        <begin position="227"/>
        <end position="291"/>
    </location>
</feature>
<evidence type="ECO:0000313" key="9">
    <source>
        <dbReference type="EMBL" id="CAB5014717.1"/>
    </source>
</evidence>
<evidence type="ECO:0000313" key="7">
    <source>
        <dbReference type="EMBL" id="CAB4831158.1"/>
    </source>
</evidence>
<evidence type="ECO:0000256" key="1">
    <source>
        <dbReference type="ARBA" id="ARBA00005638"/>
    </source>
</evidence>
<dbReference type="InterPro" id="IPR022418">
    <property type="entry name" value="Porphobilinogen_deaminase_C"/>
</dbReference>
<dbReference type="InterPro" id="IPR000860">
    <property type="entry name" value="HemC"/>
</dbReference>
<evidence type="ECO:0000256" key="2">
    <source>
        <dbReference type="ARBA" id="ARBA00012655"/>
    </source>
</evidence>
<dbReference type="Gene3D" id="3.40.190.10">
    <property type="entry name" value="Periplasmic binding protein-like II"/>
    <property type="match status" value="2"/>
</dbReference>
<feature type="domain" description="Porphobilinogen deaminase N-terminal" evidence="5">
    <location>
        <begin position="10"/>
        <end position="210"/>
    </location>
</feature>